<dbReference type="PROSITE" id="PS50004">
    <property type="entry name" value="C2"/>
    <property type="match status" value="3"/>
</dbReference>
<evidence type="ECO:0000256" key="6">
    <source>
        <dbReference type="ARBA" id="ARBA00022737"/>
    </source>
</evidence>
<gene>
    <name evidence="13" type="ORF">VZT92_000853</name>
</gene>
<evidence type="ECO:0000256" key="10">
    <source>
        <dbReference type="SAM" id="MobiDB-lite"/>
    </source>
</evidence>
<comment type="caution">
    <text evidence="13">The sequence shown here is derived from an EMBL/GenBank/DDBJ whole genome shotgun (WGS) entry which is preliminary data.</text>
</comment>
<dbReference type="GO" id="GO:0005509">
    <property type="term" value="F:calcium ion binding"/>
    <property type="evidence" value="ECO:0007669"/>
    <property type="project" value="UniProtKB-ARBA"/>
</dbReference>
<dbReference type="SMART" id="SM00239">
    <property type="entry name" value="C2"/>
    <property type="match status" value="3"/>
</dbReference>
<evidence type="ECO:0000313" key="14">
    <source>
        <dbReference type="Proteomes" id="UP001488805"/>
    </source>
</evidence>
<feature type="compositionally biased region" description="Polar residues" evidence="10">
    <location>
        <begin position="332"/>
        <end position="346"/>
    </location>
</feature>
<evidence type="ECO:0000256" key="3">
    <source>
        <dbReference type="ARBA" id="ARBA00007923"/>
    </source>
</evidence>
<dbReference type="InterPro" id="IPR035892">
    <property type="entry name" value="C2_domain_sf"/>
</dbReference>
<dbReference type="CDD" id="cd04042">
    <property type="entry name" value="C2A_MCTP_PRT"/>
    <property type="match status" value="1"/>
</dbReference>
<sequence>MDSKKPGILRHLRQKMLPHLRRGKTSPTKHLVQLEHTLDHRMSSSVPDMRDMRRQYDPVSSSLQVQQYTSPSYSSPSTPLVEPARGLGGGGSGLMLRAAGGGAGRSVPADCTDWASSQESFSSLCVEEQSSPETNYRPAGVMEPDELALPEMMTVYSPDPPSVEVSQDSTQSEMGNESPNVSENVRDPLRSFLLTINLKGGRNLVVRDRCGTSDPYVKFKLDGKTFYKSKVVYKDLNPSWNETFSLPVKDLTQKLYIKVYDRDLTTDDFMGSASVTLGDLEMDKLNEMSLRLDDPNSLEVDMGFVLVDMSLSLRDEDSKRGNRWPQKRKRSVTSGGSSQSFRQSETARNSQLWTSVVSVTLVEGQELPLDTQGGQLFVRFRMGEQRHKSKNHLKVSNPQWRERFTFNQFGDRPENLEVELWHKEGRRNEECLGTCDVDLSSIPFDQRQLFTQTLDQGRGRLVFLITLNACSGVSISDLCAAPLDEPHEQQHQLENYSLKSSLKNLRDVGFLQIKVIKAADLLAADLNGKSDPFCVLELGNDRLQTHTVYKSLNPEWKKVYTFPVKDIHDVLLVTIFDEDGDKAPDFLGKVAIPLLSIRRGQQIAFPLKKEDLGGLSKGSITLELEVIFNPVRAGIRTFQPMERRFQEDNPKFSKKLLARNVLRVQTLYRAIKSTLQYIKSCFQWESVQRSLLAFLVFLVTVWHWEFYMLPLFLVLLISWNYFQIRSGRVSQDLDNMDSGDEDEDDEKESERRGLMEKIHMVQDTIITLQTLLDEIACFGERIKNTFNWSVPFLSSLAFLIFVIATILTYYVPVRYVVLIWGINKFTKKLRNPYSIDNNEVLDFLTRVPSDVQKLHYSEMRGSRKKKLL</sequence>
<feature type="region of interest" description="Disordered" evidence="10">
    <location>
        <begin position="158"/>
        <end position="184"/>
    </location>
</feature>
<feature type="domain" description="C2" evidence="12">
    <location>
        <begin position="175"/>
        <end position="290"/>
    </location>
</feature>
<feature type="region of interest" description="Disordered" evidence="10">
    <location>
        <begin position="317"/>
        <end position="346"/>
    </location>
</feature>
<dbReference type="GO" id="GO:0046928">
    <property type="term" value="P:regulation of neurotransmitter secretion"/>
    <property type="evidence" value="ECO:0007669"/>
    <property type="project" value="TreeGrafter"/>
</dbReference>
<dbReference type="CDD" id="cd08376">
    <property type="entry name" value="C2B_MCTP_PRT"/>
    <property type="match status" value="1"/>
</dbReference>
<evidence type="ECO:0000313" key="13">
    <source>
        <dbReference type="EMBL" id="KAK9543040.1"/>
    </source>
</evidence>
<accession>A0AAW1G9A7</accession>
<keyword evidence="7" id="KW-0106">Calcium</keyword>
<feature type="transmembrane region" description="Helical" evidence="11">
    <location>
        <begin position="790"/>
        <end position="811"/>
    </location>
</feature>
<keyword evidence="6" id="KW-0677">Repeat</keyword>
<dbReference type="CDD" id="cd08377">
    <property type="entry name" value="C2C_MCTP_PRT"/>
    <property type="match status" value="1"/>
</dbReference>
<feature type="compositionally biased region" description="Basic residues" evidence="10">
    <location>
        <begin position="321"/>
        <end position="331"/>
    </location>
</feature>
<feature type="transmembrane region" description="Helical" evidence="11">
    <location>
        <begin position="691"/>
        <end position="719"/>
    </location>
</feature>
<evidence type="ECO:0000256" key="5">
    <source>
        <dbReference type="ARBA" id="ARBA00022723"/>
    </source>
</evidence>
<feature type="compositionally biased region" description="Low complexity" evidence="10">
    <location>
        <begin position="68"/>
        <end position="79"/>
    </location>
</feature>
<evidence type="ECO:0000256" key="2">
    <source>
        <dbReference type="ARBA" id="ARBA00004141"/>
    </source>
</evidence>
<dbReference type="SUPFAM" id="SSF49562">
    <property type="entry name" value="C2 domain (Calcium/lipid-binding domain, CaLB)"/>
    <property type="match status" value="3"/>
</dbReference>
<feature type="domain" description="C2" evidence="12">
    <location>
        <begin position="490"/>
        <end position="607"/>
    </location>
</feature>
<dbReference type="Pfam" id="PF00168">
    <property type="entry name" value="C2"/>
    <property type="match status" value="3"/>
</dbReference>
<keyword evidence="5" id="KW-0479">Metal-binding</keyword>
<feature type="compositionally biased region" description="Polar residues" evidence="10">
    <location>
        <begin position="58"/>
        <end position="67"/>
    </location>
</feature>
<dbReference type="FunFam" id="2.60.40.150:FF:000019">
    <property type="entry name" value="Multiple C2 and transmembrane domain-containing protein 2 isoform 1"/>
    <property type="match status" value="1"/>
</dbReference>
<dbReference type="PRINTS" id="PR00360">
    <property type="entry name" value="C2DOMAIN"/>
</dbReference>
<keyword evidence="9 11" id="KW-0472">Membrane</keyword>
<evidence type="ECO:0000256" key="7">
    <source>
        <dbReference type="ARBA" id="ARBA00022837"/>
    </source>
</evidence>
<evidence type="ECO:0000256" key="8">
    <source>
        <dbReference type="ARBA" id="ARBA00022989"/>
    </source>
</evidence>
<evidence type="ECO:0000259" key="12">
    <source>
        <dbReference type="PROSITE" id="PS50004"/>
    </source>
</evidence>
<keyword evidence="8 11" id="KW-1133">Transmembrane helix</keyword>
<dbReference type="PANTHER" id="PTHR45911">
    <property type="entry name" value="C2 DOMAIN-CONTAINING PROTEIN"/>
    <property type="match status" value="1"/>
</dbReference>
<name>A0AAW1G9A7_ZOAVI</name>
<organism evidence="13 14">
    <name type="scientific">Zoarces viviparus</name>
    <name type="common">Viviparous eelpout</name>
    <name type="synonym">Blennius viviparus</name>
    <dbReference type="NCBI Taxonomy" id="48416"/>
    <lineage>
        <taxon>Eukaryota</taxon>
        <taxon>Metazoa</taxon>
        <taxon>Chordata</taxon>
        <taxon>Craniata</taxon>
        <taxon>Vertebrata</taxon>
        <taxon>Euteleostomi</taxon>
        <taxon>Actinopterygii</taxon>
        <taxon>Neopterygii</taxon>
        <taxon>Teleostei</taxon>
        <taxon>Neoteleostei</taxon>
        <taxon>Acanthomorphata</taxon>
        <taxon>Eupercaria</taxon>
        <taxon>Perciformes</taxon>
        <taxon>Cottioidei</taxon>
        <taxon>Zoarcales</taxon>
        <taxon>Zoarcidae</taxon>
        <taxon>Zoarcinae</taxon>
        <taxon>Zoarces</taxon>
    </lineage>
</organism>
<dbReference type="InterPro" id="IPR000008">
    <property type="entry name" value="C2_dom"/>
</dbReference>
<protein>
    <recommendedName>
        <fullName evidence="12">C2 domain-containing protein</fullName>
    </recommendedName>
</protein>
<reference evidence="13 14" key="1">
    <citation type="journal article" date="2024" name="Genome Biol. Evol.">
        <title>Chromosome-level genome assembly of the viviparous eelpout Zoarces viviparus.</title>
        <authorList>
            <person name="Fuhrmann N."/>
            <person name="Brasseur M.V."/>
            <person name="Bakowski C.E."/>
            <person name="Podsiadlowski L."/>
            <person name="Prost S."/>
            <person name="Krehenwinkel H."/>
            <person name="Mayer C."/>
        </authorList>
    </citation>
    <scope>NUCLEOTIDE SEQUENCE [LARGE SCALE GENOMIC DNA]</scope>
    <source>
        <strain evidence="13">NO-MEL_2022_Ind0_liver</strain>
    </source>
</reference>
<comment type="similarity">
    <text evidence="3">Belongs to the MCTP family.</text>
</comment>
<dbReference type="AlphaFoldDB" id="A0AAW1G9A7"/>
<comment type="cofactor">
    <cofactor evidence="1">
        <name>Ca(2+)</name>
        <dbReference type="ChEBI" id="CHEBI:29108"/>
    </cofactor>
</comment>
<evidence type="ECO:0000256" key="1">
    <source>
        <dbReference type="ARBA" id="ARBA00001913"/>
    </source>
</evidence>
<dbReference type="EMBL" id="JBCEZU010000001">
    <property type="protein sequence ID" value="KAK9543040.1"/>
    <property type="molecule type" value="Genomic_DNA"/>
</dbReference>
<proteinExistence type="inferred from homology"/>
<dbReference type="Gene3D" id="2.60.40.150">
    <property type="entry name" value="C2 domain"/>
    <property type="match status" value="3"/>
</dbReference>
<keyword evidence="4 11" id="KW-0812">Transmembrane</keyword>
<dbReference type="InterPro" id="IPR013583">
    <property type="entry name" value="MCTP_C"/>
</dbReference>
<evidence type="ECO:0000256" key="11">
    <source>
        <dbReference type="SAM" id="Phobius"/>
    </source>
</evidence>
<keyword evidence="14" id="KW-1185">Reference proteome</keyword>
<evidence type="ECO:0000256" key="9">
    <source>
        <dbReference type="ARBA" id="ARBA00023136"/>
    </source>
</evidence>
<dbReference type="PANTHER" id="PTHR45911:SF2">
    <property type="entry name" value="MULTIPLE C2 AND TRANSMEMBRANE DOMAIN-CONTAINING PROTEIN 2"/>
    <property type="match status" value="1"/>
</dbReference>
<dbReference type="Pfam" id="PF08372">
    <property type="entry name" value="PRT_C"/>
    <property type="match status" value="1"/>
</dbReference>
<feature type="region of interest" description="Disordered" evidence="10">
    <location>
        <begin position="57"/>
        <end position="80"/>
    </location>
</feature>
<dbReference type="GO" id="GO:0030672">
    <property type="term" value="C:synaptic vesicle membrane"/>
    <property type="evidence" value="ECO:0007669"/>
    <property type="project" value="TreeGrafter"/>
</dbReference>
<dbReference type="FunFam" id="2.60.40.150:FF:000076">
    <property type="entry name" value="multiple C2 and transmembrane domain-containing protein 2 isoform X1"/>
    <property type="match status" value="1"/>
</dbReference>
<evidence type="ECO:0000256" key="4">
    <source>
        <dbReference type="ARBA" id="ARBA00022692"/>
    </source>
</evidence>
<feature type="compositionally biased region" description="Polar residues" evidence="10">
    <location>
        <begin position="164"/>
        <end position="183"/>
    </location>
</feature>
<comment type="subcellular location">
    <subcellularLocation>
        <location evidence="2">Membrane</location>
        <topology evidence="2">Multi-pass membrane protein</topology>
    </subcellularLocation>
</comment>
<dbReference type="Proteomes" id="UP001488805">
    <property type="component" value="Unassembled WGS sequence"/>
</dbReference>
<feature type="domain" description="C2" evidence="12">
    <location>
        <begin position="333"/>
        <end position="454"/>
    </location>
</feature>